<organism evidence="1 2">
    <name type="scientific">Syncephalastrum racemosum</name>
    <name type="common">Filamentous fungus</name>
    <dbReference type="NCBI Taxonomy" id="13706"/>
    <lineage>
        <taxon>Eukaryota</taxon>
        <taxon>Fungi</taxon>
        <taxon>Fungi incertae sedis</taxon>
        <taxon>Mucoromycota</taxon>
        <taxon>Mucoromycotina</taxon>
        <taxon>Mucoromycetes</taxon>
        <taxon>Mucorales</taxon>
        <taxon>Syncephalastraceae</taxon>
        <taxon>Syncephalastrum</taxon>
    </lineage>
</organism>
<comment type="caution">
    <text evidence="1">The sequence shown here is derived from an EMBL/GenBank/DDBJ whole genome shotgun (WGS) entry which is preliminary data.</text>
</comment>
<accession>A0A1X2HLP2</accession>
<dbReference type="OrthoDB" id="2378114at2759"/>
<keyword evidence="2" id="KW-1185">Reference proteome</keyword>
<dbReference type="OMA" id="CRVETTH"/>
<name>A0A1X2HLP2_SYNRA</name>
<reference evidence="1 2" key="1">
    <citation type="submission" date="2016-07" db="EMBL/GenBank/DDBJ databases">
        <title>Pervasive Adenine N6-methylation of Active Genes in Fungi.</title>
        <authorList>
            <consortium name="DOE Joint Genome Institute"/>
            <person name="Mondo S.J."/>
            <person name="Dannebaum R.O."/>
            <person name="Kuo R.C."/>
            <person name="Labutti K."/>
            <person name="Haridas S."/>
            <person name="Kuo A."/>
            <person name="Salamov A."/>
            <person name="Ahrendt S.R."/>
            <person name="Lipzen A."/>
            <person name="Sullivan W."/>
            <person name="Andreopoulos W.B."/>
            <person name="Clum A."/>
            <person name="Lindquist E."/>
            <person name="Daum C."/>
            <person name="Ramamoorthy G.K."/>
            <person name="Gryganskyi A."/>
            <person name="Culley D."/>
            <person name="Magnuson J.K."/>
            <person name="James T.Y."/>
            <person name="O'Malley M.A."/>
            <person name="Stajich J.E."/>
            <person name="Spatafora J.W."/>
            <person name="Visel A."/>
            <person name="Grigoriev I.V."/>
        </authorList>
    </citation>
    <scope>NUCLEOTIDE SEQUENCE [LARGE SCALE GENOMIC DNA]</scope>
    <source>
        <strain evidence="1 2">NRRL 2496</strain>
    </source>
</reference>
<evidence type="ECO:0000313" key="2">
    <source>
        <dbReference type="Proteomes" id="UP000242180"/>
    </source>
</evidence>
<dbReference type="AlphaFoldDB" id="A0A1X2HLP2"/>
<protein>
    <submittedName>
        <fullName evidence="1">Uncharacterized protein</fullName>
    </submittedName>
</protein>
<evidence type="ECO:0000313" key="1">
    <source>
        <dbReference type="EMBL" id="ORZ00314.1"/>
    </source>
</evidence>
<dbReference type="Proteomes" id="UP000242180">
    <property type="component" value="Unassembled WGS sequence"/>
</dbReference>
<sequence length="153" mass="16889">MSNCFLRMGTNAVENAKTVLDFAMLRLQQDEAASSALFAPLGPAAVFTARPWAMLLVHDRTLMEQALAERRQSASADRPWLDAMQICQIDTIHQLRGILCTLHVSIETKALPRSIISWIQHKKDGQPPCLIVVTDLLGLLITSGQDTSIPEPN</sequence>
<dbReference type="EMBL" id="MCGN01000002">
    <property type="protein sequence ID" value="ORZ00314.1"/>
    <property type="molecule type" value="Genomic_DNA"/>
</dbReference>
<proteinExistence type="predicted"/>
<dbReference type="InParanoid" id="A0A1X2HLP2"/>
<gene>
    <name evidence="1" type="ORF">BCR43DRAFT_136153</name>
</gene>